<feature type="domain" description="J" evidence="1">
    <location>
        <begin position="6"/>
        <end position="70"/>
    </location>
</feature>
<dbReference type="PROSITE" id="PS00636">
    <property type="entry name" value="DNAJ_1"/>
    <property type="match status" value="1"/>
</dbReference>
<feature type="non-terminal residue" evidence="3">
    <location>
        <position position="272"/>
    </location>
</feature>
<evidence type="ECO:0000259" key="1">
    <source>
        <dbReference type="PROSITE" id="PS50076"/>
    </source>
</evidence>
<dbReference type="GO" id="GO:0005789">
    <property type="term" value="C:endoplasmic reticulum membrane"/>
    <property type="evidence" value="ECO:0007669"/>
    <property type="project" value="TreeGrafter"/>
</dbReference>
<gene>
    <name evidence="2" type="ORF">OVA965_LOCUS37925</name>
    <name evidence="3" type="ORF">TMI583_LOCUS39051</name>
</gene>
<dbReference type="InterPro" id="IPR001623">
    <property type="entry name" value="DnaJ_domain"/>
</dbReference>
<dbReference type="GO" id="GO:0030544">
    <property type="term" value="F:Hsp70 protein binding"/>
    <property type="evidence" value="ECO:0007669"/>
    <property type="project" value="TreeGrafter"/>
</dbReference>
<protein>
    <recommendedName>
        <fullName evidence="1">J domain-containing protein</fullName>
    </recommendedName>
</protein>
<evidence type="ECO:0000313" key="2">
    <source>
        <dbReference type="EMBL" id="CAF1524086.1"/>
    </source>
</evidence>
<dbReference type="SUPFAM" id="SSF46565">
    <property type="entry name" value="Chaperone J-domain"/>
    <property type="match status" value="1"/>
</dbReference>
<dbReference type="PRINTS" id="PR00625">
    <property type="entry name" value="JDOMAIN"/>
</dbReference>
<dbReference type="PANTHER" id="PTHR43908:SF3">
    <property type="entry name" value="AT29763P-RELATED"/>
    <property type="match status" value="1"/>
</dbReference>
<dbReference type="InterPro" id="IPR018253">
    <property type="entry name" value="DnaJ_domain_CS"/>
</dbReference>
<dbReference type="Proteomes" id="UP000677228">
    <property type="component" value="Unassembled WGS sequence"/>
</dbReference>
<evidence type="ECO:0000313" key="3">
    <source>
        <dbReference type="EMBL" id="CAF4310803.1"/>
    </source>
</evidence>
<organism evidence="3 4">
    <name type="scientific">Didymodactylos carnosus</name>
    <dbReference type="NCBI Taxonomy" id="1234261"/>
    <lineage>
        <taxon>Eukaryota</taxon>
        <taxon>Metazoa</taxon>
        <taxon>Spiralia</taxon>
        <taxon>Gnathifera</taxon>
        <taxon>Rotifera</taxon>
        <taxon>Eurotatoria</taxon>
        <taxon>Bdelloidea</taxon>
        <taxon>Philodinida</taxon>
        <taxon>Philodinidae</taxon>
        <taxon>Didymodactylos</taxon>
    </lineage>
</organism>
<dbReference type="GO" id="GO:0071218">
    <property type="term" value="P:cellular response to misfolded protein"/>
    <property type="evidence" value="ECO:0007669"/>
    <property type="project" value="TreeGrafter"/>
</dbReference>
<comment type="caution">
    <text evidence="3">The sequence shown here is derived from an EMBL/GenBank/DDBJ whole genome shotgun (WGS) entry which is preliminary data.</text>
</comment>
<reference evidence="3" key="1">
    <citation type="submission" date="2021-02" db="EMBL/GenBank/DDBJ databases">
        <authorList>
            <person name="Nowell W R."/>
        </authorList>
    </citation>
    <scope>NUCLEOTIDE SEQUENCE</scope>
</reference>
<dbReference type="InterPro" id="IPR036869">
    <property type="entry name" value="J_dom_sf"/>
</dbReference>
<dbReference type="PROSITE" id="PS50076">
    <property type="entry name" value="DNAJ_2"/>
    <property type="match status" value="1"/>
</dbReference>
<dbReference type="InterPro" id="IPR051100">
    <property type="entry name" value="DnaJ_subfamily_B/C"/>
</dbReference>
<evidence type="ECO:0000313" key="4">
    <source>
        <dbReference type="Proteomes" id="UP000682733"/>
    </source>
</evidence>
<dbReference type="SMART" id="SM00271">
    <property type="entry name" value="DnaJ"/>
    <property type="match status" value="1"/>
</dbReference>
<sequence>MDKPENLYKILGIDPNSSVANIRKAYKEKALLFHPDKNSSPNAENMFKTIKKAYDILSNESARTEYANSHDFEGDDDIDNIDGIQQLHMGKKYSDEYRERINNWIEEYRNVIIVDNFTDELTSVTNDIITQFNFLLTDGQLMQYVDCEICNCRYLNKDDHQQQMILPYDNLFKDSTLLTNVILDEQFKKIASKQNVWDWKQALYSSTYASLLSDTEWQKMPSIIEKIKRPIEILSDKLNDECTIYIDNNCVEYKKMYILANTLVEATKNYIN</sequence>
<dbReference type="EMBL" id="CAJOBA010058779">
    <property type="protein sequence ID" value="CAF4310803.1"/>
    <property type="molecule type" value="Genomic_DNA"/>
</dbReference>
<dbReference type="PANTHER" id="PTHR43908">
    <property type="entry name" value="AT29763P-RELATED"/>
    <property type="match status" value="1"/>
</dbReference>
<dbReference type="AlphaFoldDB" id="A0A8S2TWB3"/>
<dbReference type="Pfam" id="PF00226">
    <property type="entry name" value="DnaJ"/>
    <property type="match status" value="1"/>
</dbReference>
<accession>A0A8S2TWB3</accession>
<dbReference type="CDD" id="cd06257">
    <property type="entry name" value="DnaJ"/>
    <property type="match status" value="1"/>
</dbReference>
<dbReference type="Proteomes" id="UP000682733">
    <property type="component" value="Unassembled WGS sequence"/>
</dbReference>
<proteinExistence type="predicted"/>
<dbReference type="Gene3D" id="1.10.287.110">
    <property type="entry name" value="DnaJ domain"/>
    <property type="match status" value="1"/>
</dbReference>
<name>A0A8S2TWB3_9BILA</name>
<dbReference type="EMBL" id="CAJNOK010036623">
    <property type="protein sequence ID" value="CAF1524086.1"/>
    <property type="molecule type" value="Genomic_DNA"/>
</dbReference>